<keyword evidence="3" id="KW-0547">Nucleotide-binding</keyword>
<dbReference type="SUPFAM" id="SSF52058">
    <property type="entry name" value="L domain-like"/>
    <property type="match status" value="2"/>
</dbReference>
<evidence type="ECO:0000259" key="9">
    <source>
        <dbReference type="Pfam" id="PF25019"/>
    </source>
</evidence>
<name>A0A061FGJ6_THECC</name>
<dbReference type="InterPro" id="IPR002182">
    <property type="entry name" value="NB-ARC"/>
</dbReference>
<evidence type="ECO:0000256" key="2">
    <source>
        <dbReference type="ARBA" id="ARBA00022737"/>
    </source>
</evidence>
<dbReference type="GO" id="GO:0051707">
    <property type="term" value="P:response to other organism"/>
    <property type="evidence" value="ECO:0007669"/>
    <property type="project" value="UniProtKB-ARBA"/>
</dbReference>
<dbReference type="eggNOG" id="KOG4658">
    <property type="taxonomic scope" value="Eukaryota"/>
</dbReference>
<reference evidence="10 11" key="1">
    <citation type="journal article" date="2013" name="Genome Biol.">
        <title>The genome sequence of the most widely cultivated cacao type and its use to identify candidate genes regulating pod color.</title>
        <authorList>
            <person name="Motamayor J.C."/>
            <person name="Mockaitis K."/>
            <person name="Schmutz J."/>
            <person name="Haiminen N."/>
            <person name="Iii D.L."/>
            <person name="Cornejo O."/>
            <person name="Findley S.D."/>
            <person name="Zheng P."/>
            <person name="Utro F."/>
            <person name="Royaert S."/>
            <person name="Saski C."/>
            <person name="Jenkins J."/>
            <person name="Podicheti R."/>
            <person name="Zhao M."/>
            <person name="Scheffler B.E."/>
            <person name="Stack J.C."/>
            <person name="Feltus F.A."/>
            <person name="Mustiga G.M."/>
            <person name="Amores F."/>
            <person name="Phillips W."/>
            <person name="Marelli J.P."/>
            <person name="May G.D."/>
            <person name="Shapiro H."/>
            <person name="Ma J."/>
            <person name="Bustamante C.D."/>
            <person name="Schnell R.J."/>
            <person name="Main D."/>
            <person name="Gilbert D."/>
            <person name="Parida L."/>
            <person name="Kuhn D.N."/>
        </authorList>
    </citation>
    <scope>NUCLEOTIDE SEQUENCE [LARGE SCALE GENOMIC DNA]</scope>
    <source>
        <strain evidence="11">cv. Matina 1-6</strain>
    </source>
</reference>
<dbReference type="Gene3D" id="1.10.10.10">
    <property type="entry name" value="Winged helix-like DNA-binding domain superfamily/Winged helix DNA-binding domain"/>
    <property type="match status" value="1"/>
</dbReference>
<feature type="domain" description="R13L1/DRL21-like LRR repeat region" evidence="9">
    <location>
        <begin position="645"/>
        <end position="772"/>
    </location>
</feature>
<feature type="domain" description="Disease resistance protein winged helix" evidence="8">
    <location>
        <begin position="390"/>
        <end position="457"/>
    </location>
</feature>
<dbReference type="Gene3D" id="3.80.10.10">
    <property type="entry name" value="Ribonuclease Inhibitor"/>
    <property type="match status" value="4"/>
</dbReference>
<evidence type="ECO:0000256" key="4">
    <source>
        <dbReference type="ARBA" id="ARBA00022821"/>
    </source>
</evidence>
<dbReference type="Pfam" id="PF00931">
    <property type="entry name" value="NB-ARC"/>
    <property type="match status" value="1"/>
</dbReference>
<keyword evidence="11" id="KW-1185">Reference proteome</keyword>
<dbReference type="FunFam" id="1.10.10.10:FF:000322">
    <property type="entry name" value="Probable disease resistance protein At1g63360"/>
    <property type="match status" value="1"/>
</dbReference>
<evidence type="ECO:0000256" key="3">
    <source>
        <dbReference type="ARBA" id="ARBA00022741"/>
    </source>
</evidence>
<dbReference type="PRINTS" id="PR00364">
    <property type="entry name" value="DISEASERSIST"/>
</dbReference>
<dbReference type="GO" id="GO:0043531">
    <property type="term" value="F:ADP binding"/>
    <property type="evidence" value="ECO:0007669"/>
    <property type="project" value="InterPro"/>
</dbReference>
<keyword evidence="4" id="KW-0611">Plant defense</keyword>
<evidence type="ECO:0000313" key="10">
    <source>
        <dbReference type="EMBL" id="EOY13584.1"/>
    </source>
</evidence>
<dbReference type="Pfam" id="PF23559">
    <property type="entry name" value="WHD_DRP"/>
    <property type="match status" value="1"/>
</dbReference>
<dbReference type="InterPro" id="IPR056789">
    <property type="entry name" value="LRR_R13L1-DRL21"/>
</dbReference>
<evidence type="ECO:0000259" key="8">
    <source>
        <dbReference type="Pfam" id="PF23559"/>
    </source>
</evidence>
<keyword evidence="1" id="KW-0433">Leucine-rich repeat</keyword>
<dbReference type="EMBL" id="CM001885">
    <property type="protein sequence ID" value="EOY13584.1"/>
    <property type="molecule type" value="Genomic_DNA"/>
</dbReference>
<gene>
    <name evidence="10" type="ORF">TCM_032183</name>
</gene>
<dbReference type="InterPro" id="IPR027417">
    <property type="entry name" value="P-loop_NTPase"/>
</dbReference>
<dbReference type="Pfam" id="PF18052">
    <property type="entry name" value="Rx_N"/>
    <property type="match status" value="1"/>
</dbReference>
<organism evidence="10 11">
    <name type="scientific">Theobroma cacao</name>
    <name type="common">Cacao</name>
    <name type="synonym">Cocoa</name>
    <dbReference type="NCBI Taxonomy" id="3641"/>
    <lineage>
        <taxon>Eukaryota</taxon>
        <taxon>Viridiplantae</taxon>
        <taxon>Streptophyta</taxon>
        <taxon>Embryophyta</taxon>
        <taxon>Tracheophyta</taxon>
        <taxon>Spermatophyta</taxon>
        <taxon>Magnoliopsida</taxon>
        <taxon>eudicotyledons</taxon>
        <taxon>Gunneridae</taxon>
        <taxon>Pentapetalae</taxon>
        <taxon>rosids</taxon>
        <taxon>malvids</taxon>
        <taxon>Malvales</taxon>
        <taxon>Malvaceae</taxon>
        <taxon>Byttnerioideae</taxon>
        <taxon>Theobroma</taxon>
    </lineage>
</organism>
<evidence type="ECO:0000259" key="6">
    <source>
        <dbReference type="Pfam" id="PF00931"/>
    </source>
</evidence>
<dbReference type="Pfam" id="PF25019">
    <property type="entry name" value="LRR_R13L1-DRL21"/>
    <property type="match status" value="1"/>
</dbReference>
<evidence type="ECO:0000259" key="7">
    <source>
        <dbReference type="Pfam" id="PF18052"/>
    </source>
</evidence>
<accession>A0A061FGJ6</accession>
<dbReference type="InterPro" id="IPR042197">
    <property type="entry name" value="Apaf_helical"/>
</dbReference>
<dbReference type="InterPro" id="IPR041118">
    <property type="entry name" value="Rx_N"/>
</dbReference>
<dbReference type="Gramene" id="EOY13584">
    <property type="protein sequence ID" value="EOY13584"/>
    <property type="gene ID" value="TCM_032183"/>
</dbReference>
<dbReference type="Gene3D" id="3.40.50.300">
    <property type="entry name" value="P-loop containing nucleotide triphosphate hydrolases"/>
    <property type="match status" value="1"/>
</dbReference>
<evidence type="ECO:0000256" key="1">
    <source>
        <dbReference type="ARBA" id="ARBA00022614"/>
    </source>
</evidence>
<dbReference type="PANTHER" id="PTHR36766:SF51">
    <property type="entry name" value="DISEASE RESISTANCE RPP13-LIKE PROTEIN 1"/>
    <property type="match status" value="1"/>
</dbReference>
<dbReference type="InterPro" id="IPR032675">
    <property type="entry name" value="LRR_dom_sf"/>
</dbReference>
<dbReference type="PANTHER" id="PTHR36766">
    <property type="entry name" value="PLANT BROAD-SPECTRUM MILDEW RESISTANCE PROTEIN RPW8"/>
    <property type="match status" value="1"/>
</dbReference>
<dbReference type="SUPFAM" id="SSF52540">
    <property type="entry name" value="P-loop containing nucleoside triphosphate hydrolases"/>
    <property type="match status" value="1"/>
</dbReference>
<dbReference type="Gene3D" id="1.10.8.430">
    <property type="entry name" value="Helical domain of apoptotic protease-activating factors"/>
    <property type="match status" value="1"/>
</dbReference>
<dbReference type="InParanoid" id="A0A061FGJ6"/>
<dbReference type="InterPro" id="IPR036388">
    <property type="entry name" value="WH-like_DNA-bd_sf"/>
</dbReference>
<proteinExistence type="predicted"/>
<sequence length="1392" mass="158577">MSMDGQAALSVFFELFAKLASYDPFLNFVTEKQVSQQLKKWQKVLPNIEAVLNDAEEKQMKDQNVKNWLAQLQHLAYDVDDISEEFAIEALHRRLHEDQARTSEFGIDEAATSKRMKARLQPMSLVHDTNVHGREKEKAEILELLLNNNGNGNEASLIHIVGIGGIGKTTLAQLVYNDNSINQSFDYKAWICVSKDFDTFLVTKTILQSIIDEYCIVPSLDTFQVMLQEKLFGKRFLLVLDNVWSENYYDLTILLKPFGVGTKIIVTTRSCKVSSVVSTVEAYPLQQLSEKDCLSVFTHCALQASNFSGHPELEKVGESIVKKCNGLPLAAKAIGGLLCTQVDHGVWKDISESEIWDLPEEQCGVIPALLLSYKYLPPYLKRCFAYCSLLPKDYEFEEEELILLWKAEGFLQEANSKTQMEGLGSQYFQDLVSRSFIQTSSRDKSRFVMHDLINDLAQFVAGEICFRLEGNKQPKISEGIRHASYVRGLYDGVKKFEAFNQMKCLRTFLPFMLPTYGECFLTNTVLVDLLPKLRCLRVLSLKGYCITQLPNLFENLIHLRYLDFSYTAIKSLPDSICSLYNLETLQLRKCFLEKLPSDIELLVNLNHLDITGSKSMKRMPFGIGKLTNLQRLSNFVLGEGDGHQMQEIKSLHLKGDLSLSGLENIVKAQDAWEARLIDKSGLDGLQLMWSTNFNHYIRNKAVEEEVLNMLEPHRKLKRLIIENYGGTNFPKWIADSSLKHLLSLNLNNCKNCKLLPSIGNLPLLKDLSIRGMHDVSKVGIEFYGENQSNAFAPLERLCFEDMPKWKEWDLDEVGEQLAKFPCLREFCIVNCPQLLGRLPNSLYSLETLVIRRCSELVVSVSNLPMLYDLEIDGCAELVLRDYADFPSLRRVSLSNILKLCTLTERLVSRLKSLEHLKINGCKEMTSSSWKQLGSVEHLSTLRGLEIWSFPQLVLLEPEEVEEEQLQLRKPCNIESLTIGRCERLERLPEDLHLLTFLTGVRIEECPCIVSFSKNNWPPALKWLVIKSCVNLQCMVDAGEYTGFSNTCLLQHLEIIRCPSLIRLSLPIRLQILKISRCTKLASLSSSGELPTGLKQLLIVDCTKLEYIVQAIHENSCLEHLRIWGCKNIKFLPRGLNKLNHVQKIELWRCENLVSLTESGLPAANLTVLRIGECHILEALPNMQNLSALKELMLQNCSPLMSFLEEGFPTNLTSLSISVPQLCSSLLKWGLHKLTSLKDLYINGEECPDVVSFPLEGRGTMLPPSLTSITMKNFENLRCLSSKGFQNLTSLQELWIFDCPNLTSLPEKDVLLSLSKLYMWNCPLLTYQCIWPQGREWLKISHIPEVLVDHQSIIPKASNWEEQYPIMDVKTMQWDFNTCPRFSDLKHRLCAPE</sequence>
<dbReference type="GO" id="GO:0005524">
    <property type="term" value="F:ATP binding"/>
    <property type="evidence" value="ECO:0007669"/>
    <property type="project" value="UniProtKB-KW"/>
</dbReference>
<keyword evidence="5" id="KW-0067">ATP-binding</keyword>
<feature type="domain" description="Disease resistance N-terminal" evidence="7">
    <location>
        <begin position="31"/>
        <end position="98"/>
    </location>
</feature>
<keyword evidence="2" id="KW-0677">Repeat</keyword>
<dbReference type="HOGENOM" id="CLU_000837_8_8_1"/>
<evidence type="ECO:0000256" key="5">
    <source>
        <dbReference type="ARBA" id="ARBA00022840"/>
    </source>
</evidence>
<dbReference type="Proteomes" id="UP000026915">
    <property type="component" value="Chromosome 7"/>
</dbReference>
<dbReference type="InterPro" id="IPR058922">
    <property type="entry name" value="WHD_DRP"/>
</dbReference>
<dbReference type="GO" id="GO:0006952">
    <property type="term" value="P:defense response"/>
    <property type="evidence" value="ECO:0007669"/>
    <property type="project" value="UniProtKB-KW"/>
</dbReference>
<feature type="domain" description="NB-ARC" evidence="6">
    <location>
        <begin position="135"/>
        <end position="304"/>
    </location>
</feature>
<protein>
    <submittedName>
        <fullName evidence="10">LRR and NB-ARC domains-containing disease resistance protein, putative</fullName>
    </submittedName>
</protein>
<evidence type="ECO:0000313" key="11">
    <source>
        <dbReference type="Proteomes" id="UP000026915"/>
    </source>
</evidence>
<dbReference type="OMA" id="EFCIVNC"/>
<dbReference type="Gene3D" id="1.20.5.4130">
    <property type="match status" value="1"/>
</dbReference>